<reference evidence="1 2" key="2">
    <citation type="journal article" date="2018" name="New Phytol.">
        <title>High intraspecific genome diversity in the model arbuscular mycorrhizal symbiont Rhizophagus irregularis.</title>
        <authorList>
            <person name="Chen E.C.H."/>
            <person name="Morin E."/>
            <person name="Beaudet D."/>
            <person name="Noel J."/>
            <person name="Yildirir G."/>
            <person name="Ndikumana S."/>
            <person name="Charron P."/>
            <person name="St-Onge C."/>
            <person name="Giorgi J."/>
            <person name="Kruger M."/>
            <person name="Marton T."/>
            <person name="Ropars J."/>
            <person name="Grigoriev I.V."/>
            <person name="Hainaut M."/>
            <person name="Henrissat B."/>
            <person name="Roux C."/>
            <person name="Martin F."/>
            <person name="Corradi N."/>
        </authorList>
    </citation>
    <scope>NUCLEOTIDE SEQUENCE [LARGE SCALE GENOMIC DNA]</scope>
    <source>
        <strain evidence="1 2">DAOM 197198</strain>
    </source>
</reference>
<dbReference type="InterPro" id="IPR059179">
    <property type="entry name" value="MLKL-like_MCAfunc"/>
</dbReference>
<comment type="caution">
    <text evidence="1">The sequence shown here is derived from an EMBL/GenBank/DDBJ whole genome shotgun (WGS) entry which is preliminary data.</text>
</comment>
<dbReference type="InterPro" id="IPR036537">
    <property type="entry name" value="Adaptor_Cbl_N_dom_sf"/>
</dbReference>
<evidence type="ECO:0000313" key="2">
    <source>
        <dbReference type="Proteomes" id="UP000018888"/>
    </source>
</evidence>
<proteinExistence type="predicted"/>
<sequence>MEQKKKIDVILNKKNNLKIIITGIDELKDLDINNTEHYKRINIEPSLEDEDYEVFGSVISKDNLRLEDFLVTFGLYDINGFSTMIKTLKNTNTDITECYILWMVIGNPSKLSVFSPRNREFQVDCIKESITLQSNNSYYPVKTSYELSEGCTISVNAHCSTANYEPINIKIKMAGWSEDCIYFQIIETNLDSSDIISDQLTSIEIIICVLYSNYENLKIDNRKVENSLDSIGCILTESTKVIPFLPLISEISNSCNETIGLLKQRVDVVDSAVRDLKKDKQGFFDHKNHIYLQNLVKVTTQIKNFMTEISQMKTLLKYIKAKSIEETFKDLCEEFDNCINSLAFTNTNKNSDKLEQLKADQEDLTKVSKKLNLMK</sequence>
<keyword evidence="2" id="KW-1185">Reference proteome</keyword>
<dbReference type="CDD" id="cd21037">
    <property type="entry name" value="MLKL_NTD"/>
    <property type="match status" value="1"/>
</dbReference>
<dbReference type="EMBL" id="AUPC02000215">
    <property type="protein sequence ID" value="POG65405.1"/>
    <property type="molecule type" value="Genomic_DNA"/>
</dbReference>
<evidence type="ECO:0000313" key="1">
    <source>
        <dbReference type="EMBL" id="POG65405.1"/>
    </source>
</evidence>
<protein>
    <submittedName>
        <fullName evidence="1">Uncharacterized protein</fullName>
    </submittedName>
</protein>
<dbReference type="AlphaFoldDB" id="A0A2P4PJ39"/>
<name>A0A2P4PJ39_RHIID</name>
<dbReference type="VEuPathDB" id="FungiDB:RhiirFUN_005076"/>
<gene>
    <name evidence="1" type="ORF">GLOIN_2v1667036</name>
</gene>
<accession>A0A2P4PJ39</accession>
<dbReference type="GO" id="GO:0007166">
    <property type="term" value="P:cell surface receptor signaling pathway"/>
    <property type="evidence" value="ECO:0007669"/>
    <property type="project" value="InterPro"/>
</dbReference>
<dbReference type="Gene3D" id="1.20.930.20">
    <property type="entry name" value="Adaptor protein Cbl, N-terminal domain"/>
    <property type="match status" value="1"/>
</dbReference>
<organism evidence="1 2">
    <name type="scientific">Rhizophagus irregularis (strain DAOM 181602 / DAOM 197198 / MUCL 43194)</name>
    <name type="common">Arbuscular mycorrhizal fungus</name>
    <name type="synonym">Glomus intraradices</name>
    <dbReference type="NCBI Taxonomy" id="747089"/>
    <lineage>
        <taxon>Eukaryota</taxon>
        <taxon>Fungi</taxon>
        <taxon>Fungi incertae sedis</taxon>
        <taxon>Mucoromycota</taxon>
        <taxon>Glomeromycotina</taxon>
        <taxon>Glomeromycetes</taxon>
        <taxon>Glomerales</taxon>
        <taxon>Glomeraceae</taxon>
        <taxon>Rhizophagus</taxon>
    </lineage>
</organism>
<reference evidence="1 2" key="1">
    <citation type="journal article" date="2013" name="Proc. Natl. Acad. Sci. U.S.A.">
        <title>Genome of an arbuscular mycorrhizal fungus provides insight into the oldest plant symbiosis.</title>
        <authorList>
            <person name="Tisserant E."/>
            <person name="Malbreil M."/>
            <person name="Kuo A."/>
            <person name="Kohler A."/>
            <person name="Symeonidi A."/>
            <person name="Balestrini R."/>
            <person name="Charron P."/>
            <person name="Duensing N."/>
            <person name="Frei Dit Frey N."/>
            <person name="Gianinazzi-Pearson V."/>
            <person name="Gilbert L.B."/>
            <person name="Handa Y."/>
            <person name="Herr J.R."/>
            <person name="Hijri M."/>
            <person name="Koul R."/>
            <person name="Kawaguchi M."/>
            <person name="Krajinski F."/>
            <person name="Lammers P.J."/>
            <person name="Masclaux F.G."/>
            <person name="Murat C."/>
            <person name="Morin E."/>
            <person name="Ndikumana S."/>
            <person name="Pagni M."/>
            <person name="Petitpierre D."/>
            <person name="Requena N."/>
            <person name="Rosikiewicz P."/>
            <person name="Riley R."/>
            <person name="Saito K."/>
            <person name="San Clemente H."/>
            <person name="Shapiro H."/>
            <person name="van Tuinen D."/>
            <person name="Becard G."/>
            <person name="Bonfante P."/>
            <person name="Paszkowski U."/>
            <person name="Shachar-Hill Y.Y."/>
            <person name="Tuskan G.A."/>
            <person name="Young P.W."/>
            <person name="Sanders I.R."/>
            <person name="Henrissat B."/>
            <person name="Rensing S.A."/>
            <person name="Grigoriev I.V."/>
            <person name="Corradi N."/>
            <person name="Roux C."/>
            <person name="Martin F."/>
        </authorList>
    </citation>
    <scope>NUCLEOTIDE SEQUENCE [LARGE SCALE GENOMIC DNA]</scope>
    <source>
        <strain evidence="1 2">DAOM 197198</strain>
    </source>
</reference>
<dbReference type="Proteomes" id="UP000018888">
    <property type="component" value="Unassembled WGS sequence"/>
</dbReference>